<sequence length="229" mass="26566">MPKHYILKEAIPEIIKILTAKGLDAVSCTELDSGYHITADNGHKKARIRVRHLQYDENYKDSPLPYSVYKIKAFPNGKHDNHTLRNVDFVVGYNPSEGSFACLPVHIFRSQGLACIHQKEGLRHEHYNSWTELDSFMTAKTNSVLEHKLTSREGYDPSTGSDYDFHRDVMEEDDSVERLTIMLEHGTVSDEDKNKLIERFRASYPQVAEWLNQRAIDKPNEEWSRRFDI</sequence>
<organism evidence="1 2">
    <name type="scientific">Cohnella cellulosilytica</name>
    <dbReference type="NCBI Taxonomy" id="986710"/>
    <lineage>
        <taxon>Bacteria</taxon>
        <taxon>Bacillati</taxon>
        <taxon>Bacillota</taxon>
        <taxon>Bacilli</taxon>
        <taxon>Bacillales</taxon>
        <taxon>Paenibacillaceae</taxon>
        <taxon>Cohnella</taxon>
    </lineage>
</organism>
<dbReference type="EMBL" id="JBHTAI010000011">
    <property type="protein sequence ID" value="MFC7150602.1"/>
    <property type="molecule type" value="Genomic_DNA"/>
</dbReference>
<protein>
    <submittedName>
        <fullName evidence="1">Uncharacterized protein</fullName>
    </submittedName>
</protein>
<gene>
    <name evidence="1" type="ORF">ACFQMJ_18885</name>
</gene>
<dbReference type="Proteomes" id="UP001596378">
    <property type="component" value="Unassembled WGS sequence"/>
</dbReference>
<reference evidence="2" key="1">
    <citation type="journal article" date="2019" name="Int. J. Syst. Evol. Microbiol.">
        <title>The Global Catalogue of Microorganisms (GCM) 10K type strain sequencing project: providing services to taxonomists for standard genome sequencing and annotation.</title>
        <authorList>
            <consortium name="The Broad Institute Genomics Platform"/>
            <consortium name="The Broad Institute Genome Sequencing Center for Infectious Disease"/>
            <person name="Wu L."/>
            <person name="Ma J."/>
        </authorList>
    </citation>
    <scope>NUCLEOTIDE SEQUENCE [LARGE SCALE GENOMIC DNA]</scope>
    <source>
        <strain evidence="2">KCTC 12907</strain>
    </source>
</reference>
<dbReference type="RefSeq" id="WP_378052989.1">
    <property type="nucleotide sequence ID" value="NZ_JBHMDN010000069.1"/>
</dbReference>
<dbReference type="Gene3D" id="3.40.1350.10">
    <property type="match status" value="1"/>
</dbReference>
<name>A0ABW2FE60_9BACL</name>
<proteinExistence type="predicted"/>
<accession>A0ABW2FE60</accession>
<evidence type="ECO:0000313" key="2">
    <source>
        <dbReference type="Proteomes" id="UP001596378"/>
    </source>
</evidence>
<dbReference type="InterPro" id="IPR011856">
    <property type="entry name" value="tRNA_endonuc-like_dom_sf"/>
</dbReference>
<comment type="caution">
    <text evidence="1">The sequence shown here is derived from an EMBL/GenBank/DDBJ whole genome shotgun (WGS) entry which is preliminary data.</text>
</comment>
<keyword evidence="2" id="KW-1185">Reference proteome</keyword>
<evidence type="ECO:0000313" key="1">
    <source>
        <dbReference type="EMBL" id="MFC7150602.1"/>
    </source>
</evidence>